<gene>
    <name evidence="3" type="ORF">I8J30_00330</name>
</gene>
<evidence type="ECO:0000313" key="3">
    <source>
        <dbReference type="EMBL" id="MBP3961145.1"/>
    </source>
</evidence>
<sequence length="245" mass="26877">MKIMKWMTCCLIMITVIGCNSAVDNKSPGELLSLSVSGLSGVDRYAFTGDTGIGLTGLSPIKAMTFQGTVENHNNVKVKANNPDSLGGSIHPLDYLRQVENNAQTTELVPSESGNRTAVLRITSNEAKAKATWVQTLRDEFSVLEKKVPAASASKNTMQRKQASGAEGSLEREWNEELSRSKAQLEAMLSTLRVQSSCRMVIDRKKLLPLQLEEKTTLQYKAEGQDRKESRVTKIVFTRLGGGQL</sequence>
<name>A0ABS5C6R6_9BACL</name>
<dbReference type="Proteomes" id="UP000673394">
    <property type="component" value="Unassembled WGS sequence"/>
</dbReference>
<dbReference type="RefSeq" id="WP_210654445.1">
    <property type="nucleotide sequence ID" value="NZ_JAGKSP010000001.1"/>
</dbReference>
<reference evidence="3 4" key="1">
    <citation type="submission" date="2021-04" db="EMBL/GenBank/DDBJ databases">
        <title>Paenibacillus sp. DLE-14 whole genome sequence.</title>
        <authorList>
            <person name="Ham Y.J."/>
        </authorList>
    </citation>
    <scope>NUCLEOTIDE SEQUENCE [LARGE SCALE GENOMIC DNA]</scope>
    <source>
        <strain evidence="3 4">DLE-14</strain>
    </source>
</reference>
<evidence type="ECO:0000313" key="4">
    <source>
        <dbReference type="Proteomes" id="UP000673394"/>
    </source>
</evidence>
<dbReference type="PROSITE" id="PS51257">
    <property type="entry name" value="PROKAR_LIPOPROTEIN"/>
    <property type="match status" value="1"/>
</dbReference>
<keyword evidence="4" id="KW-1185">Reference proteome</keyword>
<protein>
    <recommendedName>
        <fullName evidence="5">Lipoprotein</fullName>
    </recommendedName>
</protein>
<feature type="chain" id="PRO_5045363976" description="Lipoprotein" evidence="2">
    <location>
        <begin position="23"/>
        <end position="245"/>
    </location>
</feature>
<organism evidence="3 4">
    <name type="scientific">Paenibacillus lignilyticus</name>
    <dbReference type="NCBI Taxonomy" id="1172615"/>
    <lineage>
        <taxon>Bacteria</taxon>
        <taxon>Bacillati</taxon>
        <taxon>Bacillota</taxon>
        <taxon>Bacilli</taxon>
        <taxon>Bacillales</taxon>
        <taxon>Paenibacillaceae</taxon>
        <taxon>Paenibacillus</taxon>
    </lineage>
</organism>
<feature type="compositionally biased region" description="Polar residues" evidence="1">
    <location>
        <begin position="153"/>
        <end position="162"/>
    </location>
</feature>
<proteinExistence type="predicted"/>
<feature type="signal peptide" evidence="2">
    <location>
        <begin position="1"/>
        <end position="22"/>
    </location>
</feature>
<evidence type="ECO:0000256" key="1">
    <source>
        <dbReference type="SAM" id="MobiDB-lite"/>
    </source>
</evidence>
<dbReference type="EMBL" id="JAGKSP010000001">
    <property type="protein sequence ID" value="MBP3961145.1"/>
    <property type="molecule type" value="Genomic_DNA"/>
</dbReference>
<comment type="caution">
    <text evidence="3">The sequence shown here is derived from an EMBL/GenBank/DDBJ whole genome shotgun (WGS) entry which is preliminary data.</text>
</comment>
<evidence type="ECO:0008006" key="5">
    <source>
        <dbReference type="Google" id="ProtNLM"/>
    </source>
</evidence>
<keyword evidence="2" id="KW-0732">Signal</keyword>
<feature type="region of interest" description="Disordered" evidence="1">
    <location>
        <begin position="150"/>
        <end position="174"/>
    </location>
</feature>
<evidence type="ECO:0000256" key="2">
    <source>
        <dbReference type="SAM" id="SignalP"/>
    </source>
</evidence>
<accession>A0ABS5C6R6</accession>